<evidence type="ECO:0000313" key="3">
    <source>
        <dbReference type="Proteomes" id="UP000219775"/>
    </source>
</evidence>
<protein>
    <recommendedName>
        <fullName evidence="1">Immunity MXAN-0049 protein domain-containing protein</fullName>
    </recommendedName>
</protein>
<dbReference type="Proteomes" id="UP000219775">
    <property type="component" value="Unassembled WGS sequence"/>
</dbReference>
<reference evidence="2 3" key="1">
    <citation type="submission" date="2017-09" db="EMBL/GenBank/DDBJ databases">
        <title>Large-scale bioinformatics analysis of Bacillus genomes uncovers conserved roles of natural products in bacterial physiology.</title>
        <authorList>
            <consortium name="Agbiome Team Llc"/>
            <person name="Bleich R.M."/>
            <person name="Grubbs K.J."/>
            <person name="Santa Maria K.C."/>
            <person name="Allen S.E."/>
            <person name="Farag S."/>
            <person name="Shank E.A."/>
            <person name="Bowers A."/>
        </authorList>
    </citation>
    <scope>NUCLEOTIDE SEQUENCE [LARGE SCALE GENOMIC DNA]</scope>
    <source>
        <strain evidence="2 3">AFS009893</strain>
    </source>
</reference>
<dbReference type="EMBL" id="NUDP01000082">
    <property type="protein sequence ID" value="PEM66903.1"/>
    <property type="molecule type" value="Genomic_DNA"/>
</dbReference>
<gene>
    <name evidence="2" type="ORF">CN613_20855</name>
</gene>
<comment type="caution">
    <text evidence="2">The sequence shown here is derived from an EMBL/GenBank/DDBJ whole genome shotgun (WGS) entry which is preliminary data.</text>
</comment>
<dbReference type="InterPro" id="IPR012433">
    <property type="entry name" value="Imm11"/>
</dbReference>
<feature type="domain" description="Immunity MXAN-0049 protein" evidence="1">
    <location>
        <begin position="61"/>
        <end position="183"/>
    </location>
</feature>
<organism evidence="2 3">
    <name type="scientific">Bacillus pseudomycoides</name>
    <dbReference type="NCBI Taxonomy" id="64104"/>
    <lineage>
        <taxon>Bacteria</taxon>
        <taxon>Bacillati</taxon>
        <taxon>Bacillota</taxon>
        <taxon>Bacilli</taxon>
        <taxon>Bacillales</taxon>
        <taxon>Bacillaceae</taxon>
        <taxon>Bacillus</taxon>
        <taxon>Bacillus cereus group</taxon>
    </lineage>
</organism>
<name>A0A2B6JYB5_9BACI</name>
<dbReference type="RefSeq" id="WP_097969493.1">
    <property type="nucleotide sequence ID" value="NZ_JARTHX010000020.1"/>
</dbReference>
<dbReference type="Pfam" id="PF07791">
    <property type="entry name" value="Imm11"/>
    <property type="match status" value="1"/>
</dbReference>
<evidence type="ECO:0000313" key="2">
    <source>
        <dbReference type="EMBL" id="PEM66903.1"/>
    </source>
</evidence>
<evidence type="ECO:0000259" key="1">
    <source>
        <dbReference type="Pfam" id="PF07791"/>
    </source>
</evidence>
<sequence>MKIWELRGSVNDYESFQLLNFDQDHEKYFDGKFDLAKRLSHSWGDILIECVEEGKQSDCPHFWGRNGTLLISNKAKKLLEALIGNEVEFLPLMHNVTNEPYYAVHVLNHLDAIDNTNTIFKKLRSGLIVGCEKYSFISNVIENEDIFKVFLNNYVYSISVFVSDKLRNAILESDLTGFEFVEVWDSESNM</sequence>
<proteinExistence type="predicted"/>
<dbReference type="AlphaFoldDB" id="A0A2B6JYB5"/>
<accession>A0A2B6JYB5</accession>